<name>A0ABN4R1Y2_9BORD</name>
<proteinExistence type="predicted"/>
<accession>A0ABN4R1Y2</accession>
<reference evidence="1 2" key="1">
    <citation type="submission" date="2016-06" db="EMBL/GenBank/DDBJ databases">
        <title>Complete genome sequences of Bordetella bronchialis and Bordetella flabilis.</title>
        <authorList>
            <person name="LiPuma J.J."/>
            <person name="Spilker T."/>
        </authorList>
    </citation>
    <scope>NUCLEOTIDE SEQUENCE [LARGE SCALE GENOMIC DNA]</scope>
    <source>
        <strain evidence="1 2">AU3182</strain>
    </source>
</reference>
<protein>
    <submittedName>
        <fullName evidence="1">Uncharacterized protein</fullName>
    </submittedName>
</protein>
<dbReference type="EMBL" id="CP016170">
    <property type="protein sequence ID" value="ANN66440.1"/>
    <property type="molecule type" value="Genomic_DNA"/>
</dbReference>
<keyword evidence="2" id="KW-1185">Reference proteome</keyword>
<evidence type="ECO:0000313" key="1">
    <source>
        <dbReference type="EMBL" id="ANN66440.1"/>
    </source>
</evidence>
<gene>
    <name evidence="1" type="ORF">BAU06_09165</name>
</gene>
<sequence>MPFGRCCKTTPVQTPIAVVGSVYTLHWAGAGPIAPLIERYGIKVGDGLYCARQVQQLLADERRMFTEILRRRGKSVLPQALMEARIRADERRKTLEFAAASIDEIDDGAAPEYRACQEHIRSKINRKEPTK</sequence>
<organism evidence="1 2">
    <name type="scientific">Bordetella bronchialis</name>
    <dbReference type="NCBI Taxonomy" id="463025"/>
    <lineage>
        <taxon>Bacteria</taxon>
        <taxon>Pseudomonadati</taxon>
        <taxon>Pseudomonadota</taxon>
        <taxon>Betaproteobacteria</taxon>
        <taxon>Burkholderiales</taxon>
        <taxon>Alcaligenaceae</taxon>
        <taxon>Bordetella</taxon>
    </lineage>
</organism>
<evidence type="ECO:0000313" key="2">
    <source>
        <dbReference type="Proteomes" id="UP000091897"/>
    </source>
</evidence>
<dbReference type="Proteomes" id="UP000091897">
    <property type="component" value="Chromosome"/>
</dbReference>